<dbReference type="Gene3D" id="1.10.260.40">
    <property type="entry name" value="lambda repressor-like DNA-binding domains"/>
    <property type="match status" value="1"/>
</dbReference>
<organism evidence="2 3">
    <name type="scientific">Saccharothrix xinjiangensis</name>
    <dbReference type="NCBI Taxonomy" id="204798"/>
    <lineage>
        <taxon>Bacteria</taxon>
        <taxon>Bacillati</taxon>
        <taxon>Actinomycetota</taxon>
        <taxon>Actinomycetes</taxon>
        <taxon>Pseudonocardiales</taxon>
        <taxon>Pseudonocardiaceae</taxon>
        <taxon>Saccharothrix</taxon>
    </lineage>
</organism>
<evidence type="ECO:0000313" key="3">
    <source>
        <dbReference type="Proteomes" id="UP001595833"/>
    </source>
</evidence>
<comment type="caution">
    <text evidence="2">The sequence shown here is derived from an EMBL/GenBank/DDBJ whole genome shotgun (WGS) entry which is preliminary data.</text>
</comment>
<dbReference type="Pfam" id="PF19575">
    <property type="entry name" value="HTH_58"/>
    <property type="match status" value="1"/>
</dbReference>
<dbReference type="InterPro" id="IPR001387">
    <property type="entry name" value="Cro/C1-type_HTH"/>
</dbReference>
<keyword evidence="3" id="KW-1185">Reference proteome</keyword>
<dbReference type="PROSITE" id="PS50943">
    <property type="entry name" value="HTH_CROC1"/>
    <property type="match status" value="1"/>
</dbReference>
<dbReference type="EMBL" id="JBHSJB010000007">
    <property type="protein sequence ID" value="MFC5054051.1"/>
    <property type="molecule type" value="Genomic_DNA"/>
</dbReference>
<dbReference type="SMART" id="SM00530">
    <property type="entry name" value="HTH_XRE"/>
    <property type="match status" value="1"/>
</dbReference>
<dbReference type="CDD" id="cd00093">
    <property type="entry name" value="HTH_XRE"/>
    <property type="match status" value="1"/>
</dbReference>
<accession>A0ABV9XVD7</accession>
<name>A0ABV9XVD7_9PSEU</name>
<gene>
    <name evidence="2" type="ORF">ACFPFM_09810</name>
</gene>
<dbReference type="RefSeq" id="WP_344042902.1">
    <property type="nucleotide sequence ID" value="NZ_BAAAKE010000038.1"/>
</dbReference>
<dbReference type="SUPFAM" id="SSF47413">
    <property type="entry name" value="lambda repressor-like DNA-binding domains"/>
    <property type="match status" value="1"/>
</dbReference>
<dbReference type="InterPro" id="IPR010982">
    <property type="entry name" value="Lambda_DNA-bd_dom_sf"/>
</dbReference>
<evidence type="ECO:0000313" key="2">
    <source>
        <dbReference type="EMBL" id="MFC5054051.1"/>
    </source>
</evidence>
<dbReference type="Proteomes" id="UP001595833">
    <property type="component" value="Unassembled WGS sequence"/>
</dbReference>
<protein>
    <submittedName>
        <fullName evidence="2">Helix-turn-helix domain-containing protein</fullName>
    </submittedName>
</protein>
<proteinExistence type="predicted"/>
<feature type="domain" description="HTH cro/C1-type" evidence="1">
    <location>
        <begin position="32"/>
        <end position="87"/>
    </location>
</feature>
<sequence length="213" mass="23312">MPNDEELPSSAATPPTSVDRLVAYRPAFGKHLAHLRERSGYSLEQAARSIGVPPETLRLYENATWRPALPRLLRLAALYDVPPLDVLEDVAREVRPPEDPSRPYVVEALLLFCGVAPEQVSAEAGPPVAPEVDDLAAHEDAEDVPLGEALKYRREDDPLRLRGSLRLKREYEAGASIRALSTRHKLAFGTIRTMLVAANTRLRSPGGFHAGGA</sequence>
<reference evidence="3" key="1">
    <citation type="journal article" date="2019" name="Int. J. Syst. Evol. Microbiol.">
        <title>The Global Catalogue of Microorganisms (GCM) 10K type strain sequencing project: providing services to taxonomists for standard genome sequencing and annotation.</title>
        <authorList>
            <consortium name="The Broad Institute Genomics Platform"/>
            <consortium name="The Broad Institute Genome Sequencing Center for Infectious Disease"/>
            <person name="Wu L."/>
            <person name="Ma J."/>
        </authorList>
    </citation>
    <scope>NUCLEOTIDE SEQUENCE [LARGE SCALE GENOMIC DNA]</scope>
    <source>
        <strain evidence="3">KCTC 12848</strain>
    </source>
</reference>
<dbReference type="Pfam" id="PF13560">
    <property type="entry name" value="HTH_31"/>
    <property type="match status" value="1"/>
</dbReference>
<evidence type="ECO:0000259" key="1">
    <source>
        <dbReference type="PROSITE" id="PS50943"/>
    </source>
</evidence>
<dbReference type="InterPro" id="IPR045745">
    <property type="entry name" value="HTH_58_Actinobacteria-type"/>
</dbReference>